<proteinExistence type="predicted"/>
<evidence type="ECO:0000256" key="1">
    <source>
        <dbReference type="ARBA" id="ARBA00022614"/>
    </source>
</evidence>
<dbReference type="SUPFAM" id="SSF52047">
    <property type="entry name" value="RNI-like"/>
    <property type="match status" value="1"/>
</dbReference>
<dbReference type="Proteomes" id="UP000694621">
    <property type="component" value="Unplaced"/>
</dbReference>
<evidence type="ECO:0000313" key="3">
    <source>
        <dbReference type="Ensembl" id="ENSAMXP00005011514.1"/>
    </source>
</evidence>
<keyword evidence="1" id="KW-0433">Leucine-rich repeat</keyword>
<dbReference type="Ensembl" id="ENSAMXT00005012800.1">
    <property type="protein sequence ID" value="ENSAMXP00005011514.1"/>
    <property type="gene ID" value="ENSAMXG00005006330.1"/>
</dbReference>
<dbReference type="InterPro" id="IPR001611">
    <property type="entry name" value="Leu-rich_rpt"/>
</dbReference>
<reference evidence="3" key="1">
    <citation type="submission" date="2025-08" db="UniProtKB">
        <authorList>
            <consortium name="Ensembl"/>
        </authorList>
    </citation>
    <scope>IDENTIFICATION</scope>
</reference>
<organism evidence="3 4">
    <name type="scientific">Astyanax mexicanus</name>
    <name type="common">Blind cave fish</name>
    <name type="synonym">Astyanax fasciatus mexicanus</name>
    <dbReference type="NCBI Taxonomy" id="7994"/>
    <lineage>
        <taxon>Eukaryota</taxon>
        <taxon>Metazoa</taxon>
        <taxon>Chordata</taxon>
        <taxon>Craniata</taxon>
        <taxon>Vertebrata</taxon>
        <taxon>Euteleostomi</taxon>
        <taxon>Actinopterygii</taxon>
        <taxon>Neopterygii</taxon>
        <taxon>Teleostei</taxon>
        <taxon>Ostariophysi</taxon>
        <taxon>Characiformes</taxon>
        <taxon>Characoidei</taxon>
        <taxon>Acestrorhamphidae</taxon>
        <taxon>Acestrorhamphinae</taxon>
        <taxon>Astyanax</taxon>
    </lineage>
</organism>
<name>A0A8B9HDF4_ASTMX</name>
<sequence>LISCCISGKGYAVPASALKSSHLIELDLRGNDPGDTGVQLLTDLQKNPDSKLKTIRLLNGSAAESVCASLTKYLGTNPLLLTELNLSEKITGDSAVQQLSDLLKDLHCRTKILKLNNCSITGQGCAALSKAFRSNPSHLIELDLSGNKLGDSGVKEISQQLINSKSKVELLNLSDCSVSEEGYTALASALKSNISSNLIELDLRGNDPGNTGVKSLHYFLQDPNYKLNTLR</sequence>
<dbReference type="Pfam" id="PF13516">
    <property type="entry name" value="LRR_6"/>
    <property type="match status" value="3"/>
</dbReference>
<dbReference type="Gene3D" id="3.80.10.10">
    <property type="entry name" value="Ribonuclease Inhibitor"/>
    <property type="match status" value="2"/>
</dbReference>
<dbReference type="SMART" id="SM00368">
    <property type="entry name" value="LRR_RI"/>
    <property type="match status" value="6"/>
</dbReference>
<dbReference type="InterPro" id="IPR051261">
    <property type="entry name" value="NLR"/>
</dbReference>
<dbReference type="PANTHER" id="PTHR24106">
    <property type="entry name" value="NACHT, LRR AND CARD DOMAINS-CONTAINING"/>
    <property type="match status" value="1"/>
</dbReference>
<evidence type="ECO:0000256" key="2">
    <source>
        <dbReference type="ARBA" id="ARBA00022737"/>
    </source>
</evidence>
<keyword evidence="2" id="KW-0677">Repeat</keyword>
<dbReference type="AlphaFoldDB" id="A0A8B9HDF4"/>
<protein>
    <submittedName>
        <fullName evidence="3">Uncharacterized protein</fullName>
    </submittedName>
</protein>
<evidence type="ECO:0000313" key="4">
    <source>
        <dbReference type="Proteomes" id="UP000694621"/>
    </source>
</evidence>
<accession>A0A8B9HDF4</accession>
<dbReference type="InterPro" id="IPR032675">
    <property type="entry name" value="LRR_dom_sf"/>
</dbReference>